<dbReference type="InterPro" id="IPR036278">
    <property type="entry name" value="Sialidase_sf"/>
</dbReference>
<comment type="caution">
    <text evidence="7">The sequence shown here is derived from an EMBL/GenBank/DDBJ whole genome shotgun (WGS) entry which is preliminary data.</text>
</comment>
<dbReference type="Pfam" id="PF13088">
    <property type="entry name" value="BNR_2"/>
    <property type="match status" value="1"/>
</dbReference>
<dbReference type="GO" id="GO:0006689">
    <property type="term" value="P:ganglioside catabolic process"/>
    <property type="evidence" value="ECO:0007669"/>
    <property type="project" value="TreeGrafter"/>
</dbReference>
<keyword evidence="8" id="KW-1185">Reference proteome</keyword>
<protein>
    <recommendedName>
        <fullName evidence="3">Sialidase domain-containing protein</fullName>
    </recommendedName>
</protein>
<name>A0A819UD28_9BILA</name>
<sequence>MILLTILWCLCVLAKFSSENETIVFSRGEAGYYCIRIPSLLTTFRGTLLAFGEARMFNCHDDTQIDIVFKRSLDNGMTWSNLQIMYRDNASGENFNWVGNFAPIQLKTNQRILVPFCKNNLILMQVYSDDDGLTFSQPQIIFNVTKPNWKWVALGPPSGLALQSNRILIPGDYSTVENIRAGSFSVGFVMLNDFDGQVDKWYLGGEYRLDDYFPNEGQAVELLPRANSIFINARSYSTKRIGAYSDDGGITFKRVVLLNTLIQPLHGCEGSTIYDSKSNQLFYSGLAETSIIRANLSLHISTDNGESWSYIKSICLGPSGYSSLTLMHNQSIGVLYEKGSIIGVPDSLTFSIVYNQTEKNIDVSSSMNSDFNFKTFK</sequence>
<gene>
    <name evidence="7" type="ORF">OVN521_LOCUS20582</name>
    <name evidence="6" type="ORF">UXM345_LOCUS15056</name>
    <name evidence="5" type="ORF">WKI299_LOCUS37019</name>
    <name evidence="4" type="ORF">XDN619_LOCUS17059</name>
</gene>
<evidence type="ECO:0000313" key="6">
    <source>
        <dbReference type="EMBL" id="CAF3981222.1"/>
    </source>
</evidence>
<proteinExistence type="inferred from homology"/>
<dbReference type="GO" id="GO:0009313">
    <property type="term" value="P:oligosaccharide catabolic process"/>
    <property type="evidence" value="ECO:0007669"/>
    <property type="project" value="TreeGrafter"/>
</dbReference>
<accession>A0A819UD28</accession>
<feature type="signal peptide" evidence="2">
    <location>
        <begin position="1"/>
        <end position="18"/>
    </location>
</feature>
<reference evidence="7" key="1">
    <citation type="submission" date="2021-02" db="EMBL/GenBank/DDBJ databases">
        <authorList>
            <person name="Nowell W R."/>
        </authorList>
    </citation>
    <scope>NUCLEOTIDE SEQUENCE</scope>
</reference>
<evidence type="ECO:0000313" key="8">
    <source>
        <dbReference type="Proteomes" id="UP000663866"/>
    </source>
</evidence>
<keyword evidence="2" id="KW-0732">Signal</keyword>
<dbReference type="GO" id="GO:0005737">
    <property type="term" value="C:cytoplasm"/>
    <property type="evidence" value="ECO:0007669"/>
    <property type="project" value="TreeGrafter"/>
</dbReference>
<dbReference type="EMBL" id="CAJOBF010001760">
    <property type="protein sequence ID" value="CAF3981222.1"/>
    <property type="molecule type" value="Genomic_DNA"/>
</dbReference>
<dbReference type="Proteomes" id="UP000663842">
    <property type="component" value="Unassembled WGS sequence"/>
</dbReference>
<dbReference type="PANTHER" id="PTHR10628:SF30">
    <property type="entry name" value="EXO-ALPHA-SIALIDASE"/>
    <property type="match status" value="1"/>
</dbReference>
<comment type="similarity">
    <text evidence="1">Belongs to the glycosyl hydrolase 33 family.</text>
</comment>
<evidence type="ECO:0000259" key="3">
    <source>
        <dbReference type="Pfam" id="PF13088"/>
    </source>
</evidence>
<dbReference type="AlphaFoldDB" id="A0A819UD28"/>
<evidence type="ECO:0000313" key="5">
    <source>
        <dbReference type="EMBL" id="CAF2250595.1"/>
    </source>
</evidence>
<feature type="domain" description="Sialidase" evidence="3">
    <location>
        <begin position="47"/>
        <end position="329"/>
    </location>
</feature>
<dbReference type="PANTHER" id="PTHR10628">
    <property type="entry name" value="SIALIDASE"/>
    <property type="match status" value="1"/>
</dbReference>
<dbReference type="InterPro" id="IPR011040">
    <property type="entry name" value="Sialidase"/>
</dbReference>
<dbReference type="EMBL" id="CAJOBG010004100">
    <property type="protein sequence ID" value="CAF4095108.1"/>
    <property type="molecule type" value="Genomic_DNA"/>
</dbReference>
<evidence type="ECO:0000256" key="2">
    <source>
        <dbReference type="SAM" id="SignalP"/>
    </source>
</evidence>
<dbReference type="Gene3D" id="2.120.10.10">
    <property type="match status" value="1"/>
</dbReference>
<dbReference type="Proteomes" id="UP000663866">
    <property type="component" value="Unassembled WGS sequence"/>
</dbReference>
<dbReference type="GO" id="GO:0004308">
    <property type="term" value="F:exo-alpha-sialidase activity"/>
    <property type="evidence" value="ECO:0007669"/>
    <property type="project" value="InterPro"/>
</dbReference>
<dbReference type="EMBL" id="CAJNRG010007280">
    <property type="protein sequence ID" value="CAF2092940.1"/>
    <property type="molecule type" value="Genomic_DNA"/>
</dbReference>
<dbReference type="SUPFAM" id="SSF50939">
    <property type="entry name" value="Sialidases"/>
    <property type="match status" value="1"/>
</dbReference>
<dbReference type="Proteomes" id="UP000663856">
    <property type="component" value="Unassembled WGS sequence"/>
</dbReference>
<dbReference type="Proteomes" id="UP000663887">
    <property type="component" value="Unassembled WGS sequence"/>
</dbReference>
<feature type="chain" id="PRO_5035619811" description="Sialidase domain-containing protein" evidence="2">
    <location>
        <begin position="19"/>
        <end position="377"/>
    </location>
</feature>
<organism evidence="7 8">
    <name type="scientific">Rotaria magnacalcarata</name>
    <dbReference type="NCBI Taxonomy" id="392030"/>
    <lineage>
        <taxon>Eukaryota</taxon>
        <taxon>Metazoa</taxon>
        <taxon>Spiralia</taxon>
        <taxon>Gnathifera</taxon>
        <taxon>Rotifera</taxon>
        <taxon>Eurotatoria</taxon>
        <taxon>Bdelloidea</taxon>
        <taxon>Philodinida</taxon>
        <taxon>Philodinidae</taxon>
        <taxon>Rotaria</taxon>
    </lineage>
</organism>
<dbReference type="GO" id="GO:0016020">
    <property type="term" value="C:membrane"/>
    <property type="evidence" value="ECO:0007669"/>
    <property type="project" value="TreeGrafter"/>
</dbReference>
<evidence type="ECO:0000313" key="4">
    <source>
        <dbReference type="EMBL" id="CAF2092940.1"/>
    </source>
</evidence>
<evidence type="ECO:0000313" key="7">
    <source>
        <dbReference type="EMBL" id="CAF4095108.1"/>
    </source>
</evidence>
<evidence type="ECO:0000256" key="1">
    <source>
        <dbReference type="ARBA" id="ARBA00009348"/>
    </source>
</evidence>
<dbReference type="CDD" id="cd15482">
    <property type="entry name" value="Sialidase_non-viral"/>
    <property type="match status" value="1"/>
</dbReference>
<dbReference type="EMBL" id="CAJNRF010018195">
    <property type="protein sequence ID" value="CAF2250595.1"/>
    <property type="molecule type" value="Genomic_DNA"/>
</dbReference>
<dbReference type="InterPro" id="IPR026856">
    <property type="entry name" value="Sialidase_fam"/>
</dbReference>